<dbReference type="InterPro" id="IPR029044">
    <property type="entry name" value="Nucleotide-diphossugar_trans"/>
</dbReference>
<evidence type="ECO:0000313" key="2">
    <source>
        <dbReference type="Proteomes" id="UP000664034"/>
    </source>
</evidence>
<dbReference type="RefSeq" id="WP_207366319.1">
    <property type="nucleotide sequence ID" value="NZ_JAFMYV010000011.1"/>
</dbReference>
<protein>
    <submittedName>
        <fullName evidence="1">Uncharacterized protein</fullName>
    </submittedName>
</protein>
<organism evidence="1 2">
    <name type="scientific">Fibrella rubiginis</name>
    <dbReference type="NCBI Taxonomy" id="2817060"/>
    <lineage>
        <taxon>Bacteria</taxon>
        <taxon>Pseudomonadati</taxon>
        <taxon>Bacteroidota</taxon>
        <taxon>Cytophagia</taxon>
        <taxon>Cytophagales</taxon>
        <taxon>Spirosomataceae</taxon>
        <taxon>Fibrella</taxon>
    </lineage>
</organism>
<dbReference type="EMBL" id="JAFMYV010000011">
    <property type="protein sequence ID" value="MBO0938777.1"/>
    <property type="molecule type" value="Genomic_DNA"/>
</dbReference>
<comment type="caution">
    <text evidence="1">The sequence shown here is derived from an EMBL/GenBank/DDBJ whole genome shotgun (WGS) entry which is preliminary data.</text>
</comment>
<reference evidence="1" key="1">
    <citation type="submission" date="2021-03" db="EMBL/GenBank/DDBJ databases">
        <title>Fibrella sp. HMF5335 genome sequencing and assembly.</title>
        <authorList>
            <person name="Kang H."/>
            <person name="Kim H."/>
            <person name="Bae S."/>
            <person name="Joh K."/>
        </authorList>
    </citation>
    <scope>NUCLEOTIDE SEQUENCE</scope>
    <source>
        <strain evidence="1">HMF5335</strain>
    </source>
</reference>
<dbReference type="Proteomes" id="UP000664034">
    <property type="component" value="Unassembled WGS sequence"/>
</dbReference>
<dbReference type="AlphaFoldDB" id="A0A939GLT7"/>
<name>A0A939GLT7_9BACT</name>
<proteinExistence type="predicted"/>
<evidence type="ECO:0000313" key="1">
    <source>
        <dbReference type="EMBL" id="MBO0938777.1"/>
    </source>
</evidence>
<gene>
    <name evidence="1" type="ORF">J2I47_19655</name>
</gene>
<dbReference type="SUPFAM" id="SSF53448">
    <property type="entry name" value="Nucleotide-diphospho-sugar transferases"/>
    <property type="match status" value="1"/>
</dbReference>
<keyword evidence="2" id="KW-1185">Reference proteome</keyword>
<sequence>MPTPNSVDVAVSVYGKPYITAVTLLSLLKQSGQWIDTIYFIEERQQPEGTSLAFLKRLLKPYNVVYYRPWMNYGYRNMLTDKRRYLLPIPLFRRSVRYQYAWEKTDKAHLFITHNDVLYTDDLVKAYLDHIGDGLGIGKVGQCWNCPAYKEGLCNGDRYTHYRPDVAEVESLYAKHGDPRGGGYKRQLAAQGAWPLPECRLNEYACLIDMTKARSITQPEGAARPFGFFGNIDTASEWFKDINHMGYTVTNFDYDPYASHSWVNAINNGHRALSDRSIYEAEEAIARQYLQTEFGLTAAQLA</sequence>
<accession>A0A939GLT7</accession>